<dbReference type="GO" id="GO:0000978">
    <property type="term" value="F:RNA polymerase II cis-regulatory region sequence-specific DNA binding"/>
    <property type="evidence" value="ECO:0007669"/>
    <property type="project" value="TreeGrafter"/>
</dbReference>
<dbReference type="InterPro" id="IPR036910">
    <property type="entry name" value="HMG_box_dom_sf"/>
</dbReference>
<dbReference type="CDD" id="cd01389">
    <property type="entry name" value="HMG-box_ROX1-like"/>
    <property type="match status" value="1"/>
</dbReference>
<dbReference type="OrthoDB" id="6247875at2759"/>
<dbReference type="PANTHER" id="PTHR45789">
    <property type="entry name" value="FI18025P1"/>
    <property type="match status" value="1"/>
</dbReference>
<proteinExistence type="predicted"/>
<dbReference type="InParanoid" id="A0A1X2HSA5"/>
<keyword evidence="6" id="KW-1185">Reference proteome</keyword>
<sequence>MPKKNADHISRPMNCFLAYRLEKQGEIIARFPEANHRDISKIVAKWWRDLPEEEKQPYRDRARLAKEEHQRRFPDYK</sequence>
<dbReference type="Gene3D" id="1.10.30.10">
    <property type="entry name" value="High mobility group box domain"/>
    <property type="match status" value="1"/>
</dbReference>
<dbReference type="GO" id="GO:0005634">
    <property type="term" value="C:nucleus"/>
    <property type="evidence" value="ECO:0007669"/>
    <property type="project" value="UniProtKB-UniRule"/>
</dbReference>
<dbReference type="Proteomes" id="UP000242180">
    <property type="component" value="Unassembled WGS sequence"/>
</dbReference>
<dbReference type="InterPro" id="IPR051356">
    <property type="entry name" value="SOX/SOX-like_TF"/>
</dbReference>
<evidence type="ECO:0000256" key="3">
    <source>
        <dbReference type="PROSITE-ProRule" id="PRU00267"/>
    </source>
</evidence>
<evidence type="ECO:0000313" key="6">
    <source>
        <dbReference type="Proteomes" id="UP000242180"/>
    </source>
</evidence>
<dbReference type="GO" id="GO:0000981">
    <property type="term" value="F:DNA-binding transcription factor activity, RNA polymerase II-specific"/>
    <property type="evidence" value="ECO:0007669"/>
    <property type="project" value="TreeGrafter"/>
</dbReference>
<dbReference type="SUPFAM" id="SSF47095">
    <property type="entry name" value="HMG-box"/>
    <property type="match status" value="1"/>
</dbReference>
<feature type="domain" description="HMG box" evidence="4">
    <location>
        <begin position="9"/>
        <end position="77"/>
    </location>
</feature>
<reference evidence="5 6" key="1">
    <citation type="submission" date="2016-07" db="EMBL/GenBank/DDBJ databases">
        <title>Pervasive Adenine N6-methylation of Active Genes in Fungi.</title>
        <authorList>
            <consortium name="DOE Joint Genome Institute"/>
            <person name="Mondo S.J."/>
            <person name="Dannebaum R.O."/>
            <person name="Kuo R.C."/>
            <person name="Labutti K."/>
            <person name="Haridas S."/>
            <person name="Kuo A."/>
            <person name="Salamov A."/>
            <person name="Ahrendt S.R."/>
            <person name="Lipzen A."/>
            <person name="Sullivan W."/>
            <person name="Andreopoulos W.B."/>
            <person name="Clum A."/>
            <person name="Lindquist E."/>
            <person name="Daum C."/>
            <person name="Ramamoorthy G.K."/>
            <person name="Gryganskyi A."/>
            <person name="Culley D."/>
            <person name="Magnuson J.K."/>
            <person name="James T.Y."/>
            <person name="O'Malley M.A."/>
            <person name="Stajich J.E."/>
            <person name="Spatafora J.W."/>
            <person name="Visel A."/>
            <person name="Grigoriev I.V."/>
        </authorList>
    </citation>
    <scope>NUCLEOTIDE SEQUENCE [LARGE SCALE GENOMIC DNA]</scope>
    <source>
        <strain evidence="5 6">NRRL 2496</strain>
    </source>
</reference>
<evidence type="ECO:0000256" key="2">
    <source>
        <dbReference type="ARBA" id="ARBA00023242"/>
    </source>
</evidence>
<dbReference type="AlphaFoldDB" id="A0A1X2HSA5"/>
<gene>
    <name evidence="5" type="ORF">BCR43DRAFT_431486</name>
</gene>
<organism evidence="5 6">
    <name type="scientific">Syncephalastrum racemosum</name>
    <name type="common">Filamentous fungus</name>
    <dbReference type="NCBI Taxonomy" id="13706"/>
    <lineage>
        <taxon>Eukaryota</taxon>
        <taxon>Fungi</taxon>
        <taxon>Fungi incertae sedis</taxon>
        <taxon>Mucoromycota</taxon>
        <taxon>Mucoromycotina</taxon>
        <taxon>Mucoromycetes</taxon>
        <taxon>Mucorales</taxon>
        <taxon>Syncephalastraceae</taxon>
        <taxon>Syncephalastrum</taxon>
    </lineage>
</organism>
<evidence type="ECO:0000259" key="4">
    <source>
        <dbReference type="PROSITE" id="PS50118"/>
    </source>
</evidence>
<dbReference type="PANTHER" id="PTHR45789:SF2">
    <property type="entry name" value="FI18025P1"/>
    <property type="match status" value="1"/>
</dbReference>
<dbReference type="SMART" id="SM00398">
    <property type="entry name" value="HMG"/>
    <property type="match status" value="1"/>
</dbReference>
<protein>
    <submittedName>
        <fullName evidence="5">High mobility group box domain-containing protein</fullName>
    </submittedName>
</protein>
<accession>A0A1X2HSA5</accession>
<evidence type="ECO:0000313" key="5">
    <source>
        <dbReference type="EMBL" id="ORZ02439.1"/>
    </source>
</evidence>
<dbReference type="InterPro" id="IPR009071">
    <property type="entry name" value="HMG_box_dom"/>
</dbReference>
<keyword evidence="2 3" id="KW-0539">Nucleus</keyword>
<dbReference type="PROSITE" id="PS50118">
    <property type="entry name" value="HMG_BOX_2"/>
    <property type="match status" value="1"/>
</dbReference>
<name>A0A1X2HSA5_SYNRA</name>
<feature type="non-terminal residue" evidence="5">
    <location>
        <position position="77"/>
    </location>
</feature>
<dbReference type="EMBL" id="MCGN01000001">
    <property type="protein sequence ID" value="ORZ02439.1"/>
    <property type="molecule type" value="Genomic_DNA"/>
</dbReference>
<dbReference type="STRING" id="13706.A0A1X2HSA5"/>
<feature type="DNA-binding region" description="HMG box" evidence="3">
    <location>
        <begin position="9"/>
        <end position="77"/>
    </location>
</feature>
<evidence type="ECO:0000256" key="1">
    <source>
        <dbReference type="ARBA" id="ARBA00023125"/>
    </source>
</evidence>
<dbReference type="OMA" id="EANHRDI"/>
<keyword evidence="1 3" id="KW-0238">DNA-binding</keyword>
<dbReference type="Pfam" id="PF00505">
    <property type="entry name" value="HMG_box"/>
    <property type="match status" value="1"/>
</dbReference>
<comment type="caution">
    <text evidence="5">The sequence shown here is derived from an EMBL/GenBank/DDBJ whole genome shotgun (WGS) entry which is preliminary data.</text>
</comment>